<comment type="caution">
    <text evidence="2">The sequence shown here is derived from an EMBL/GenBank/DDBJ whole genome shotgun (WGS) entry which is preliminary data.</text>
</comment>
<accession>A0ABR0AEK0</accession>
<organism evidence="2 3">
    <name type="scientific">Daphnia magna</name>
    <dbReference type="NCBI Taxonomy" id="35525"/>
    <lineage>
        <taxon>Eukaryota</taxon>
        <taxon>Metazoa</taxon>
        <taxon>Ecdysozoa</taxon>
        <taxon>Arthropoda</taxon>
        <taxon>Crustacea</taxon>
        <taxon>Branchiopoda</taxon>
        <taxon>Diplostraca</taxon>
        <taxon>Cladocera</taxon>
        <taxon>Anomopoda</taxon>
        <taxon>Daphniidae</taxon>
        <taxon>Daphnia</taxon>
    </lineage>
</organism>
<protein>
    <submittedName>
        <fullName evidence="2">Uncharacterized protein</fullName>
    </submittedName>
</protein>
<keyword evidence="3" id="KW-1185">Reference proteome</keyword>
<name>A0ABR0AEK0_9CRUS</name>
<gene>
    <name evidence="2" type="ORF">OUZ56_008962</name>
</gene>
<proteinExistence type="predicted"/>
<sequence>MIGSSGAACLYKHRCMQSCRRQEKQFSRTRNVESQNSKRRKSKLESPSVIEHCSIEQANLPIKIKHRVFWQRHRVFAGEKVEALAQGLLNG</sequence>
<dbReference type="Proteomes" id="UP001234178">
    <property type="component" value="Unassembled WGS sequence"/>
</dbReference>
<reference evidence="2 3" key="1">
    <citation type="journal article" date="2023" name="Nucleic Acids Res.">
        <title>The hologenome of Daphnia magna reveals possible DNA methylation and microbiome-mediated evolution of the host genome.</title>
        <authorList>
            <person name="Chaturvedi A."/>
            <person name="Li X."/>
            <person name="Dhandapani V."/>
            <person name="Marshall H."/>
            <person name="Kissane S."/>
            <person name="Cuenca-Cambronero M."/>
            <person name="Asole G."/>
            <person name="Calvet F."/>
            <person name="Ruiz-Romero M."/>
            <person name="Marangio P."/>
            <person name="Guigo R."/>
            <person name="Rago D."/>
            <person name="Mirbahai L."/>
            <person name="Eastwood N."/>
            <person name="Colbourne J.K."/>
            <person name="Zhou J."/>
            <person name="Mallon E."/>
            <person name="Orsini L."/>
        </authorList>
    </citation>
    <scope>NUCLEOTIDE SEQUENCE [LARGE SCALE GENOMIC DNA]</scope>
    <source>
        <strain evidence="2">LRV0_1</strain>
    </source>
</reference>
<dbReference type="EMBL" id="JAOYFB010000037">
    <property type="protein sequence ID" value="KAK4023557.1"/>
    <property type="molecule type" value="Genomic_DNA"/>
</dbReference>
<feature type="region of interest" description="Disordered" evidence="1">
    <location>
        <begin position="21"/>
        <end position="46"/>
    </location>
</feature>
<evidence type="ECO:0000313" key="3">
    <source>
        <dbReference type="Proteomes" id="UP001234178"/>
    </source>
</evidence>
<evidence type="ECO:0000256" key="1">
    <source>
        <dbReference type="SAM" id="MobiDB-lite"/>
    </source>
</evidence>
<evidence type="ECO:0000313" key="2">
    <source>
        <dbReference type="EMBL" id="KAK4023557.1"/>
    </source>
</evidence>